<dbReference type="SUPFAM" id="SSF88946">
    <property type="entry name" value="Sigma2 domain of RNA polymerase sigma factors"/>
    <property type="match status" value="1"/>
</dbReference>
<dbReference type="NCBIfam" id="TIGR02985">
    <property type="entry name" value="Sig70_bacteroi1"/>
    <property type="match status" value="1"/>
</dbReference>
<sequence length="195" mass="22994">MSNYETLSDISLTSLLKDGDDSAFTEIYRRYSKKLFIMSYNYCKNKETAEELVQEVFVGLWDKRDLLNVQKLQPYLATAIRFSVFKAIYKERRRQEIINQNITIDHAHFEEKLHAKFLQELINESVEQLPEKCNLVYRYSREEGLNNREISEKMKISEKTVEAHLTKALKSVRRYLNDNGIFILLASSALEKIIK</sequence>
<dbReference type="InterPro" id="IPR013324">
    <property type="entry name" value="RNA_pol_sigma_r3/r4-like"/>
</dbReference>
<reference evidence="7 8" key="1">
    <citation type="submission" date="2019-03" db="EMBL/GenBank/DDBJ databases">
        <title>Genomic Encyclopedia of Archaeal and Bacterial Type Strains, Phase II (KMG-II): from individual species to whole genera.</title>
        <authorList>
            <person name="Goeker M."/>
        </authorList>
    </citation>
    <scope>NUCLEOTIDE SEQUENCE [LARGE SCALE GENOMIC DNA]</scope>
    <source>
        <strain evidence="7 8">DSM 28353</strain>
    </source>
</reference>
<evidence type="ECO:0000256" key="4">
    <source>
        <dbReference type="ARBA" id="ARBA00023163"/>
    </source>
</evidence>
<feature type="domain" description="RNA polymerase sigma factor 70 region 4 type 2" evidence="6">
    <location>
        <begin position="121"/>
        <end position="170"/>
    </location>
</feature>
<proteinExistence type="inferred from homology"/>
<feature type="domain" description="RNA polymerase sigma-70 region 2" evidence="5">
    <location>
        <begin position="27"/>
        <end position="93"/>
    </location>
</feature>
<comment type="caution">
    <text evidence="7">The sequence shown here is derived from an EMBL/GenBank/DDBJ whole genome shotgun (WGS) entry which is preliminary data.</text>
</comment>
<dbReference type="InterPro" id="IPR013325">
    <property type="entry name" value="RNA_pol_sigma_r2"/>
</dbReference>
<evidence type="ECO:0000313" key="7">
    <source>
        <dbReference type="EMBL" id="TDQ78232.1"/>
    </source>
</evidence>
<dbReference type="InterPro" id="IPR007627">
    <property type="entry name" value="RNA_pol_sigma70_r2"/>
</dbReference>
<dbReference type="Gene3D" id="1.10.10.10">
    <property type="entry name" value="Winged helix-like DNA-binding domain superfamily/Winged helix DNA-binding domain"/>
    <property type="match status" value="1"/>
</dbReference>
<evidence type="ECO:0000256" key="1">
    <source>
        <dbReference type="ARBA" id="ARBA00010641"/>
    </source>
</evidence>
<dbReference type="AlphaFoldDB" id="A0A4R6WEK5"/>
<dbReference type="EMBL" id="SNYV01000013">
    <property type="protein sequence ID" value="TDQ78232.1"/>
    <property type="molecule type" value="Genomic_DNA"/>
</dbReference>
<dbReference type="Gene3D" id="1.10.1740.10">
    <property type="match status" value="1"/>
</dbReference>
<dbReference type="PANTHER" id="PTHR43133:SF46">
    <property type="entry name" value="RNA POLYMERASE SIGMA-70 FACTOR ECF SUBFAMILY"/>
    <property type="match status" value="1"/>
</dbReference>
<dbReference type="OrthoDB" id="1097528at2"/>
<dbReference type="InterPro" id="IPR014327">
    <property type="entry name" value="RNA_pol_sigma70_bacteroid"/>
</dbReference>
<dbReference type="NCBIfam" id="TIGR02937">
    <property type="entry name" value="sigma70-ECF"/>
    <property type="match status" value="1"/>
</dbReference>
<dbReference type="GO" id="GO:0006352">
    <property type="term" value="P:DNA-templated transcription initiation"/>
    <property type="evidence" value="ECO:0007669"/>
    <property type="project" value="InterPro"/>
</dbReference>
<evidence type="ECO:0000256" key="2">
    <source>
        <dbReference type="ARBA" id="ARBA00023015"/>
    </source>
</evidence>
<dbReference type="Pfam" id="PF08281">
    <property type="entry name" value="Sigma70_r4_2"/>
    <property type="match status" value="1"/>
</dbReference>
<evidence type="ECO:0000259" key="6">
    <source>
        <dbReference type="Pfam" id="PF08281"/>
    </source>
</evidence>
<evidence type="ECO:0000313" key="8">
    <source>
        <dbReference type="Proteomes" id="UP000295292"/>
    </source>
</evidence>
<dbReference type="Proteomes" id="UP000295292">
    <property type="component" value="Unassembled WGS sequence"/>
</dbReference>
<evidence type="ECO:0000259" key="5">
    <source>
        <dbReference type="Pfam" id="PF04542"/>
    </source>
</evidence>
<comment type="similarity">
    <text evidence="1">Belongs to the sigma-70 factor family. ECF subfamily.</text>
</comment>
<dbReference type="PANTHER" id="PTHR43133">
    <property type="entry name" value="RNA POLYMERASE ECF-TYPE SIGMA FACTO"/>
    <property type="match status" value="1"/>
</dbReference>
<dbReference type="GO" id="GO:0003677">
    <property type="term" value="F:DNA binding"/>
    <property type="evidence" value="ECO:0007669"/>
    <property type="project" value="InterPro"/>
</dbReference>
<dbReference type="InterPro" id="IPR013249">
    <property type="entry name" value="RNA_pol_sigma70_r4_t2"/>
</dbReference>
<dbReference type="InterPro" id="IPR036388">
    <property type="entry name" value="WH-like_DNA-bd_sf"/>
</dbReference>
<keyword evidence="8" id="KW-1185">Reference proteome</keyword>
<evidence type="ECO:0000256" key="3">
    <source>
        <dbReference type="ARBA" id="ARBA00023082"/>
    </source>
</evidence>
<gene>
    <name evidence="7" type="ORF">CLV99_2212</name>
</gene>
<dbReference type="Pfam" id="PF04542">
    <property type="entry name" value="Sigma70_r2"/>
    <property type="match status" value="1"/>
</dbReference>
<dbReference type="InterPro" id="IPR000792">
    <property type="entry name" value="Tscrpt_reg_LuxR_C"/>
</dbReference>
<dbReference type="RefSeq" id="WP_133584473.1">
    <property type="nucleotide sequence ID" value="NZ_SNYV01000013.1"/>
</dbReference>
<organism evidence="7 8">
    <name type="scientific">Sphingobacterium yanglingense</name>
    <dbReference type="NCBI Taxonomy" id="1437280"/>
    <lineage>
        <taxon>Bacteria</taxon>
        <taxon>Pseudomonadati</taxon>
        <taxon>Bacteroidota</taxon>
        <taxon>Sphingobacteriia</taxon>
        <taxon>Sphingobacteriales</taxon>
        <taxon>Sphingobacteriaceae</taxon>
        <taxon>Sphingobacterium</taxon>
    </lineage>
</organism>
<accession>A0A4R6WEK5</accession>
<name>A0A4R6WEK5_9SPHI</name>
<dbReference type="PRINTS" id="PR00038">
    <property type="entry name" value="HTHLUXR"/>
</dbReference>
<dbReference type="SUPFAM" id="SSF88659">
    <property type="entry name" value="Sigma3 and sigma4 domains of RNA polymerase sigma factors"/>
    <property type="match status" value="1"/>
</dbReference>
<dbReference type="InterPro" id="IPR014284">
    <property type="entry name" value="RNA_pol_sigma-70_dom"/>
</dbReference>
<keyword evidence="3" id="KW-0731">Sigma factor</keyword>
<protein>
    <submittedName>
        <fullName evidence="7">RNA polymerase sigma-70 factor (ECF subfamily)</fullName>
    </submittedName>
</protein>
<keyword evidence="2" id="KW-0805">Transcription regulation</keyword>
<keyword evidence="4" id="KW-0804">Transcription</keyword>
<dbReference type="InterPro" id="IPR039425">
    <property type="entry name" value="RNA_pol_sigma-70-like"/>
</dbReference>
<dbReference type="GO" id="GO:0016987">
    <property type="term" value="F:sigma factor activity"/>
    <property type="evidence" value="ECO:0007669"/>
    <property type="project" value="UniProtKB-KW"/>
</dbReference>